<dbReference type="GO" id="GO:0043718">
    <property type="term" value="F:2-hydroxymethylglutarate dehydrogenase activity"/>
    <property type="evidence" value="ECO:0007669"/>
    <property type="project" value="UniProtKB-EC"/>
</dbReference>
<dbReference type="Proteomes" id="UP000320776">
    <property type="component" value="Chromosome"/>
</dbReference>
<feature type="domain" description="6-phosphogluconate dehydrogenase NADP-binding" evidence="5">
    <location>
        <begin position="2"/>
        <end position="162"/>
    </location>
</feature>
<dbReference type="Gene3D" id="3.40.50.720">
    <property type="entry name" value="NAD(P)-binding Rossmann-like Domain"/>
    <property type="match status" value="1"/>
</dbReference>
<dbReference type="InterPro" id="IPR015815">
    <property type="entry name" value="HIBADH-related"/>
</dbReference>
<keyword evidence="8" id="KW-1185">Reference proteome</keyword>
<dbReference type="Pfam" id="PF03446">
    <property type="entry name" value="NAD_binding_2"/>
    <property type="match status" value="1"/>
</dbReference>
<proteinExistence type="inferred from homology"/>
<evidence type="ECO:0000256" key="2">
    <source>
        <dbReference type="ARBA" id="ARBA00023002"/>
    </source>
</evidence>
<dbReference type="EC" id="1.1.1.291" evidence="7"/>
<dbReference type="KEGG" id="sted:SPTER_39160"/>
<protein>
    <submittedName>
        <fullName evidence="7">2-(Hydroxymethyl)glutarate dehydrogenase</fullName>
        <ecNumber evidence="7">1.1.1.291</ecNumber>
    </submittedName>
</protein>
<keyword evidence="2 7" id="KW-0560">Oxidoreductase</keyword>
<evidence type="ECO:0000259" key="6">
    <source>
        <dbReference type="Pfam" id="PF14833"/>
    </source>
</evidence>
<accession>A0A517DYT0</accession>
<dbReference type="InterPro" id="IPR036291">
    <property type="entry name" value="NAD(P)-bd_dom_sf"/>
</dbReference>
<dbReference type="PANTHER" id="PTHR22981:SF7">
    <property type="entry name" value="3-HYDROXYISOBUTYRATE DEHYDROGENASE, MITOCHONDRIAL"/>
    <property type="match status" value="1"/>
</dbReference>
<evidence type="ECO:0000256" key="3">
    <source>
        <dbReference type="ARBA" id="ARBA00023027"/>
    </source>
</evidence>
<dbReference type="OrthoDB" id="9804542at2"/>
<dbReference type="Pfam" id="PF14833">
    <property type="entry name" value="NAD_binding_11"/>
    <property type="match status" value="1"/>
</dbReference>
<evidence type="ECO:0000256" key="1">
    <source>
        <dbReference type="ARBA" id="ARBA00009080"/>
    </source>
</evidence>
<dbReference type="InterPro" id="IPR013328">
    <property type="entry name" value="6PGD_dom2"/>
</dbReference>
<dbReference type="SUPFAM" id="SSF48179">
    <property type="entry name" value="6-phosphogluconate dehydrogenase C-terminal domain-like"/>
    <property type="match status" value="1"/>
</dbReference>
<name>A0A517DYT0_9FIRM</name>
<dbReference type="InterPro" id="IPR008927">
    <property type="entry name" value="6-PGluconate_DH-like_C_sf"/>
</dbReference>
<feature type="active site" evidence="4">
    <location>
        <position position="171"/>
    </location>
</feature>
<dbReference type="InterPro" id="IPR029154">
    <property type="entry name" value="HIBADH-like_NADP-bd"/>
</dbReference>
<dbReference type="PANTHER" id="PTHR22981">
    <property type="entry name" value="3-HYDROXYISOBUTYRATE DEHYDROGENASE-RELATED"/>
    <property type="match status" value="1"/>
</dbReference>
<organism evidence="7 8">
    <name type="scientific">Sporomusa termitida</name>
    <dbReference type="NCBI Taxonomy" id="2377"/>
    <lineage>
        <taxon>Bacteria</taxon>
        <taxon>Bacillati</taxon>
        <taxon>Bacillota</taxon>
        <taxon>Negativicutes</taxon>
        <taxon>Selenomonadales</taxon>
        <taxon>Sporomusaceae</taxon>
        <taxon>Sporomusa</taxon>
    </lineage>
</organism>
<dbReference type="PIRSF" id="PIRSF000103">
    <property type="entry name" value="HIBADH"/>
    <property type="match status" value="1"/>
</dbReference>
<dbReference type="SUPFAM" id="SSF51735">
    <property type="entry name" value="NAD(P)-binding Rossmann-fold domains"/>
    <property type="match status" value="1"/>
</dbReference>
<dbReference type="Gene3D" id="1.10.1040.10">
    <property type="entry name" value="N-(1-d-carboxylethyl)-l-norvaline Dehydrogenase, domain 2"/>
    <property type="match status" value="1"/>
</dbReference>
<evidence type="ECO:0000256" key="4">
    <source>
        <dbReference type="PIRSR" id="PIRSR000103-1"/>
    </source>
</evidence>
<dbReference type="GO" id="GO:0051287">
    <property type="term" value="F:NAD binding"/>
    <property type="evidence" value="ECO:0007669"/>
    <property type="project" value="InterPro"/>
</dbReference>
<feature type="domain" description="3-hydroxyisobutyrate dehydrogenase-like NAD-binding" evidence="6">
    <location>
        <begin position="165"/>
        <end position="286"/>
    </location>
</feature>
<reference evidence="7 8" key="1">
    <citation type="submission" date="2019-02" db="EMBL/GenBank/DDBJ databases">
        <title>Closed genome of Sporomusa termitida DSM 4440.</title>
        <authorList>
            <person name="Poehlein A."/>
            <person name="Daniel R."/>
        </authorList>
    </citation>
    <scope>NUCLEOTIDE SEQUENCE [LARGE SCALE GENOMIC DNA]</scope>
    <source>
        <strain evidence="7 8">DSM 4440</strain>
    </source>
</reference>
<evidence type="ECO:0000313" key="7">
    <source>
        <dbReference type="EMBL" id="QDR82488.1"/>
    </source>
</evidence>
<dbReference type="InterPro" id="IPR006115">
    <property type="entry name" value="6PGDH_NADP-bd"/>
</dbReference>
<dbReference type="GO" id="GO:0050661">
    <property type="term" value="F:NADP binding"/>
    <property type="evidence" value="ECO:0007669"/>
    <property type="project" value="InterPro"/>
</dbReference>
<keyword evidence="3" id="KW-0520">NAD</keyword>
<gene>
    <name evidence="7" type="primary">hgd</name>
    <name evidence="7" type="ORF">SPTER_39160</name>
</gene>
<evidence type="ECO:0000259" key="5">
    <source>
        <dbReference type="Pfam" id="PF03446"/>
    </source>
</evidence>
<dbReference type="EMBL" id="CP036259">
    <property type="protein sequence ID" value="QDR82488.1"/>
    <property type="molecule type" value="Genomic_DNA"/>
</dbReference>
<sequence>MNIGFIGIGAMGKPMAQNLLKSAEVQLYIYDVNAAAMAELAAQGATACPSPRALAAAASVIIMMLPNAAVVESTLTGEQGLLAGGTAGQTIIDMSSVAAGSTKKMAALAQARGIAYIDAPVSGGVAGAAAATLTIMVGGEAAAVQGVLPLLQRLGKKIYHVGASGAGDAMKVVNNLLLGINMAAVAEALVLGARSGLDPRVMLEIIQASSGRSYALEAKAEKFILNNNFAAGFAIDLEYKDLELAMETARSLEIPLPVGALTQQVFAMARAKGLGREDISAVIKVWEEMAGIQVRG</sequence>
<evidence type="ECO:0000313" key="8">
    <source>
        <dbReference type="Proteomes" id="UP000320776"/>
    </source>
</evidence>
<comment type="similarity">
    <text evidence="1">Belongs to the HIBADH-related family.</text>
</comment>
<dbReference type="RefSeq" id="WP_144351873.1">
    <property type="nucleotide sequence ID" value="NZ_CP036259.1"/>
</dbReference>
<dbReference type="AlphaFoldDB" id="A0A517DYT0"/>